<dbReference type="Pfam" id="PF25954">
    <property type="entry name" value="Beta-barrel_RND_2"/>
    <property type="match status" value="1"/>
</dbReference>
<feature type="domain" description="CusB-like beta-barrel" evidence="5">
    <location>
        <begin position="206"/>
        <end position="278"/>
    </location>
</feature>
<dbReference type="AlphaFoldDB" id="A0A2N9YAX0"/>
<keyword evidence="3" id="KW-0732">Signal</keyword>
<evidence type="ECO:0000259" key="5">
    <source>
        <dbReference type="Pfam" id="PF25954"/>
    </source>
</evidence>
<dbReference type="Gene3D" id="2.40.420.20">
    <property type="match status" value="1"/>
</dbReference>
<evidence type="ECO:0000256" key="3">
    <source>
        <dbReference type="SAM" id="SignalP"/>
    </source>
</evidence>
<organism evidence="6 7">
    <name type="scientific">Beggiatoa leptomitoformis</name>
    <dbReference type="NCBI Taxonomy" id="288004"/>
    <lineage>
        <taxon>Bacteria</taxon>
        <taxon>Pseudomonadati</taxon>
        <taxon>Pseudomonadota</taxon>
        <taxon>Gammaproteobacteria</taxon>
        <taxon>Thiotrichales</taxon>
        <taxon>Thiotrichaceae</taxon>
        <taxon>Beggiatoa</taxon>
    </lineage>
</organism>
<dbReference type="Proteomes" id="UP000234271">
    <property type="component" value="Chromosome"/>
</dbReference>
<feature type="chain" id="PRO_5015003266" evidence="3">
    <location>
        <begin position="27"/>
        <end position="362"/>
    </location>
</feature>
<evidence type="ECO:0000256" key="1">
    <source>
        <dbReference type="ARBA" id="ARBA00009477"/>
    </source>
</evidence>
<evidence type="ECO:0000313" key="7">
    <source>
        <dbReference type="Proteomes" id="UP000234271"/>
    </source>
</evidence>
<feature type="coiled-coil region" evidence="2">
    <location>
        <begin position="105"/>
        <end position="156"/>
    </location>
</feature>
<dbReference type="NCBIfam" id="TIGR01730">
    <property type="entry name" value="RND_mfp"/>
    <property type="match status" value="1"/>
</dbReference>
<accession>A0A2N9YAX0</accession>
<dbReference type="GO" id="GO:0015562">
    <property type="term" value="F:efflux transmembrane transporter activity"/>
    <property type="evidence" value="ECO:0007669"/>
    <property type="project" value="TreeGrafter"/>
</dbReference>
<reference evidence="7" key="1">
    <citation type="submission" date="2016-12" db="EMBL/GenBank/DDBJ databases">
        <title>Complete Genome Sequence of Beggiatoa leptomitiformis D-401.</title>
        <authorList>
            <person name="Fomenkov A."/>
            <person name="Vincze T."/>
            <person name="Grabovich M."/>
            <person name="Anton B.P."/>
            <person name="Dubinina G."/>
            <person name="Orlova M."/>
            <person name="Belousova E."/>
            <person name="Roberts R.J."/>
        </authorList>
    </citation>
    <scope>NUCLEOTIDE SEQUENCE [LARGE SCALE GENOMIC DNA]</scope>
    <source>
        <strain evidence="7">D-401</strain>
    </source>
</reference>
<dbReference type="Pfam" id="PF25881">
    <property type="entry name" value="HH_YBHG"/>
    <property type="match status" value="1"/>
</dbReference>
<dbReference type="Gene3D" id="2.40.30.170">
    <property type="match status" value="1"/>
</dbReference>
<name>A0A2N9YAX0_9GAMM</name>
<gene>
    <name evidence="6" type="ORF">BLE401_02110</name>
</gene>
<evidence type="ECO:0000313" key="6">
    <source>
        <dbReference type="EMBL" id="AUI67608.1"/>
    </source>
</evidence>
<dbReference type="InterPro" id="IPR006143">
    <property type="entry name" value="RND_pump_MFP"/>
</dbReference>
<dbReference type="EMBL" id="CP018889">
    <property type="protein sequence ID" value="AUI67608.1"/>
    <property type="molecule type" value="Genomic_DNA"/>
</dbReference>
<dbReference type="Gene3D" id="1.10.287.470">
    <property type="entry name" value="Helix hairpin bin"/>
    <property type="match status" value="1"/>
</dbReference>
<dbReference type="PANTHER" id="PTHR30469:SF18">
    <property type="entry name" value="RESISTANCE-NODULATION-CELL DIVISION (RND) EFFLUX MEMBRANE FUSION PROTEIN-RELATED"/>
    <property type="match status" value="1"/>
</dbReference>
<keyword evidence="2" id="KW-0175">Coiled coil</keyword>
<feature type="signal peptide" evidence="3">
    <location>
        <begin position="1"/>
        <end position="26"/>
    </location>
</feature>
<dbReference type="GO" id="GO:1990281">
    <property type="term" value="C:efflux pump complex"/>
    <property type="evidence" value="ECO:0007669"/>
    <property type="project" value="TreeGrafter"/>
</dbReference>
<dbReference type="PANTHER" id="PTHR30469">
    <property type="entry name" value="MULTIDRUG RESISTANCE PROTEIN MDTA"/>
    <property type="match status" value="1"/>
</dbReference>
<feature type="domain" description="YbhG-like alpha-helical hairpin" evidence="4">
    <location>
        <begin position="95"/>
        <end position="156"/>
    </location>
</feature>
<dbReference type="RefSeq" id="WP_062149310.1">
    <property type="nucleotide sequence ID" value="NZ_CP012373.2"/>
</dbReference>
<dbReference type="OrthoDB" id="5730196at2"/>
<evidence type="ECO:0000256" key="2">
    <source>
        <dbReference type="SAM" id="Coils"/>
    </source>
</evidence>
<dbReference type="SUPFAM" id="SSF111369">
    <property type="entry name" value="HlyD-like secretion proteins"/>
    <property type="match status" value="1"/>
</dbReference>
<evidence type="ECO:0000259" key="4">
    <source>
        <dbReference type="Pfam" id="PF25881"/>
    </source>
</evidence>
<comment type="similarity">
    <text evidence="1">Belongs to the membrane fusion protein (MFP) (TC 8.A.1) family.</text>
</comment>
<dbReference type="InterPro" id="IPR058792">
    <property type="entry name" value="Beta-barrel_RND_2"/>
</dbReference>
<dbReference type="Gene3D" id="2.40.50.100">
    <property type="match status" value="1"/>
</dbReference>
<protein>
    <submittedName>
        <fullName evidence="6">Efflux RND transporter periplasmic adaptor subunit</fullName>
    </submittedName>
</protein>
<proteinExistence type="inferred from homology"/>
<keyword evidence="7" id="KW-1185">Reference proteome</keyword>
<dbReference type="STRING" id="288004.AL038_03900"/>
<sequence length="362" mass="39464">MLNSPLIQRLSLLICLGLGVNSASYAENKDIHLQTLPVVYQQIAKEVVVDGVIEAVNEATIAAQTSGQVQEVYFDVDDFVKKDMIIAKLKSIEQKASVAQGEAGLREAQANLRVAQDTYNRTKKIFEKQAISASEMEKASAELDAAKARVATAQAGNKRTSQQEEYTTIRAPYSGIVKERHIQPGEIANVGQAIMTGFSLDELRVIATISQSQAADIRHSQTATIIIHSLPNKPRLTVNKVTVVPYADAQSHTFRVRLPLAEAVDGMYPGMLVKVAFNIGTEQRLMIPISAVAYRGEIRAVYVVDEKGQVFMRQIRLGKESLNMIEVLAGLEIGEQIATNSVDAAIKLKSQRAVSATTPAHP</sequence>
<dbReference type="InterPro" id="IPR059052">
    <property type="entry name" value="HH_YbhG-like"/>
</dbReference>